<sequence length="191" mass="23059">MNTEFEKILNYSKDHRYVIAIFQDPSGTDFWAGYVIDFNEEFFVMQHITKFGKKDGIIIEPMYKVRRIDRDDYCKCLQYIYDHNQELDEEQEILLDIPKDDNWMYSTLLRLKGETDYLIRIGIGNDTRFSGFVTEVSENDFILKCIGHDGLEEGNIYFMNEDINSFRINDLESRRRLMLYNYRRSFDFYDE</sequence>
<accession>A0A8J7FUS7</accession>
<gene>
    <name evidence="1" type="ORF">IM532_12235</name>
</gene>
<dbReference type="Proteomes" id="UP000608754">
    <property type="component" value="Unassembled WGS sequence"/>
</dbReference>
<dbReference type="EMBL" id="JADGIK010000010">
    <property type="protein sequence ID" value="MBF0598197.1"/>
    <property type="molecule type" value="Genomic_DNA"/>
</dbReference>
<proteinExistence type="predicted"/>
<evidence type="ECO:0000313" key="2">
    <source>
        <dbReference type="Proteomes" id="UP000608754"/>
    </source>
</evidence>
<dbReference type="AlphaFoldDB" id="A0A8J7FUS7"/>
<keyword evidence="2" id="KW-1185">Reference proteome</keyword>
<dbReference type="RefSeq" id="WP_194183743.1">
    <property type="nucleotide sequence ID" value="NZ_JADGIK010000010.1"/>
</dbReference>
<reference evidence="1" key="1">
    <citation type="submission" date="2020-10" db="EMBL/GenBank/DDBJ databases">
        <authorList>
            <person name="Lu T."/>
            <person name="Wang Q."/>
            <person name="Han X."/>
        </authorList>
    </citation>
    <scope>NUCLEOTIDE SEQUENCE</scope>
    <source>
        <strain evidence="1">WQ 117</strain>
    </source>
</reference>
<organism evidence="1 2">
    <name type="scientific">Faecalibacter rhinopitheci</name>
    <dbReference type="NCBI Taxonomy" id="2779678"/>
    <lineage>
        <taxon>Bacteria</taxon>
        <taxon>Pseudomonadati</taxon>
        <taxon>Bacteroidota</taxon>
        <taxon>Flavobacteriia</taxon>
        <taxon>Flavobacteriales</taxon>
        <taxon>Weeksellaceae</taxon>
        <taxon>Faecalibacter</taxon>
    </lineage>
</organism>
<evidence type="ECO:0000313" key="1">
    <source>
        <dbReference type="EMBL" id="MBF0598197.1"/>
    </source>
</evidence>
<protein>
    <submittedName>
        <fullName evidence="1">Uncharacterized protein</fullName>
    </submittedName>
</protein>
<name>A0A8J7FUS7_9FLAO</name>
<comment type="caution">
    <text evidence="1">The sequence shown here is derived from an EMBL/GenBank/DDBJ whole genome shotgun (WGS) entry which is preliminary data.</text>
</comment>